<evidence type="ECO:0000256" key="7">
    <source>
        <dbReference type="ARBA" id="ARBA00041344"/>
    </source>
</evidence>
<protein>
    <recommendedName>
        <fullName evidence="6">Complex I assembly factor TIMMDC1, mitochondrial</fullName>
    </recommendedName>
    <alternativeName>
        <fullName evidence="7">Translocase of inner mitochondrial membrane domain-containing protein 1</fullName>
    </alternativeName>
</protein>
<keyword evidence="4 8" id="KW-1133">Transmembrane helix</keyword>
<evidence type="ECO:0000256" key="2">
    <source>
        <dbReference type="ARBA" id="ARBA00008444"/>
    </source>
</evidence>
<organism evidence="9 10">
    <name type="scientific">Desmophyllum pertusum</name>
    <dbReference type="NCBI Taxonomy" id="174260"/>
    <lineage>
        <taxon>Eukaryota</taxon>
        <taxon>Metazoa</taxon>
        <taxon>Cnidaria</taxon>
        <taxon>Anthozoa</taxon>
        <taxon>Hexacorallia</taxon>
        <taxon>Scleractinia</taxon>
        <taxon>Caryophylliina</taxon>
        <taxon>Caryophylliidae</taxon>
        <taxon>Desmophyllum</taxon>
    </lineage>
</organism>
<dbReference type="GO" id="GO:0016020">
    <property type="term" value="C:membrane"/>
    <property type="evidence" value="ECO:0007669"/>
    <property type="project" value="UniProtKB-SubCell"/>
</dbReference>
<sequence>MALQNVELEQDSGWHRVKALFDASDDKGTRPEIEHIKTVVYTTSAFAFLLGGRFGKRIIDDHFRRHNHMTVYESVMHAQRQYHANVVMGFVKYGCRWGWRAGAFAGVYSFLLVALEAFRNKHDALNYVTSGASTGVLYNIFSGWRKMAVGAALGGGLSLPFGIIVQVGYAIIPDEYKQPNVKQETEEDNEQDWKQQLNATSSLIQSMEKDLVEEESKDEDR</sequence>
<dbReference type="AlphaFoldDB" id="A0A9X0D1P4"/>
<dbReference type="OrthoDB" id="5826189at2759"/>
<proteinExistence type="inferred from homology"/>
<dbReference type="GO" id="GO:0005739">
    <property type="term" value="C:mitochondrion"/>
    <property type="evidence" value="ECO:0007669"/>
    <property type="project" value="TreeGrafter"/>
</dbReference>
<feature type="transmembrane region" description="Helical" evidence="8">
    <location>
        <begin position="148"/>
        <end position="172"/>
    </location>
</feature>
<dbReference type="EMBL" id="MU825893">
    <property type="protein sequence ID" value="KAJ7383907.1"/>
    <property type="molecule type" value="Genomic_DNA"/>
</dbReference>
<accession>A0A9X0D1P4</accession>
<dbReference type="PANTHER" id="PTHR13002:SF1">
    <property type="entry name" value="COMPLEX I ASSEMBLY FACTOR TIMMDC1, MITOCHONDRIAL"/>
    <property type="match status" value="1"/>
</dbReference>
<evidence type="ECO:0000256" key="4">
    <source>
        <dbReference type="ARBA" id="ARBA00022989"/>
    </source>
</evidence>
<evidence type="ECO:0000256" key="8">
    <source>
        <dbReference type="SAM" id="Phobius"/>
    </source>
</evidence>
<evidence type="ECO:0000313" key="9">
    <source>
        <dbReference type="EMBL" id="KAJ7383907.1"/>
    </source>
</evidence>
<keyword evidence="5 8" id="KW-0472">Membrane</keyword>
<keyword evidence="10" id="KW-1185">Reference proteome</keyword>
<dbReference type="PANTHER" id="PTHR13002">
    <property type="entry name" value="C3ORF1 PROTEIN-RELATED"/>
    <property type="match status" value="1"/>
</dbReference>
<evidence type="ECO:0000256" key="1">
    <source>
        <dbReference type="ARBA" id="ARBA00004141"/>
    </source>
</evidence>
<keyword evidence="3 8" id="KW-0812">Transmembrane</keyword>
<name>A0A9X0D1P4_9CNID</name>
<feature type="transmembrane region" description="Helical" evidence="8">
    <location>
        <begin position="97"/>
        <end position="118"/>
    </location>
</feature>
<reference evidence="9" key="1">
    <citation type="submission" date="2023-01" db="EMBL/GenBank/DDBJ databases">
        <title>Genome assembly of the deep-sea coral Lophelia pertusa.</title>
        <authorList>
            <person name="Herrera S."/>
            <person name="Cordes E."/>
        </authorList>
    </citation>
    <scope>NUCLEOTIDE SEQUENCE</scope>
    <source>
        <strain evidence="9">USNM1676648</strain>
        <tissue evidence="9">Polyp</tissue>
    </source>
</reference>
<evidence type="ECO:0000256" key="3">
    <source>
        <dbReference type="ARBA" id="ARBA00022692"/>
    </source>
</evidence>
<comment type="similarity">
    <text evidence="2">Belongs to the Tim17/Tim22/Tim23 family.</text>
</comment>
<dbReference type="GO" id="GO:0032981">
    <property type="term" value="P:mitochondrial respiratory chain complex I assembly"/>
    <property type="evidence" value="ECO:0007669"/>
    <property type="project" value="InterPro"/>
</dbReference>
<dbReference type="InterPro" id="IPR055299">
    <property type="entry name" value="TIMMDC1"/>
</dbReference>
<comment type="caution">
    <text evidence="9">The sequence shown here is derived from an EMBL/GenBank/DDBJ whole genome shotgun (WGS) entry which is preliminary data.</text>
</comment>
<feature type="transmembrane region" description="Helical" evidence="8">
    <location>
        <begin position="124"/>
        <end position="141"/>
    </location>
</feature>
<dbReference type="Proteomes" id="UP001163046">
    <property type="component" value="Unassembled WGS sequence"/>
</dbReference>
<evidence type="ECO:0000313" key="10">
    <source>
        <dbReference type="Proteomes" id="UP001163046"/>
    </source>
</evidence>
<evidence type="ECO:0000256" key="6">
    <source>
        <dbReference type="ARBA" id="ARBA00040778"/>
    </source>
</evidence>
<gene>
    <name evidence="9" type="primary">TIMMDC1</name>
    <name evidence="9" type="ORF">OS493_025234</name>
</gene>
<evidence type="ECO:0000256" key="5">
    <source>
        <dbReference type="ARBA" id="ARBA00023136"/>
    </source>
</evidence>
<comment type="subcellular location">
    <subcellularLocation>
        <location evidence="1">Membrane</location>
        <topology evidence="1">Multi-pass membrane protein</topology>
    </subcellularLocation>
</comment>
<dbReference type="Pfam" id="PF02466">
    <property type="entry name" value="Tim17"/>
    <property type="match status" value="1"/>
</dbReference>